<keyword evidence="3" id="KW-1185">Reference proteome</keyword>
<gene>
    <name evidence="2" type="ORF">L484_000994</name>
</gene>
<dbReference type="Proteomes" id="UP000030645">
    <property type="component" value="Unassembled WGS sequence"/>
</dbReference>
<organism evidence="2 3">
    <name type="scientific">Morus notabilis</name>
    <dbReference type="NCBI Taxonomy" id="981085"/>
    <lineage>
        <taxon>Eukaryota</taxon>
        <taxon>Viridiplantae</taxon>
        <taxon>Streptophyta</taxon>
        <taxon>Embryophyta</taxon>
        <taxon>Tracheophyta</taxon>
        <taxon>Spermatophyta</taxon>
        <taxon>Magnoliopsida</taxon>
        <taxon>eudicotyledons</taxon>
        <taxon>Gunneridae</taxon>
        <taxon>Pentapetalae</taxon>
        <taxon>rosids</taxon>
        <taxon>fabids</taxon>
        <taxon>Rosales</taxon>
        <taxon>Moraceae</taxon>
        <taxon>Moreae</taxon>
        <taxon>Morus</taxon>
    </lineage>
</organism>
<keyword evidence="1" id="KW-0472">Membrane</keyword>
<dbReference type="EMBL" id="KE622334">
    <property type="protein sequence ID" value="EXC43571.1"/>
    <property type="molecule type" value="Genomic_DNA"/>
</dbReference>
<evidence type="ECO:0000313" key="2">
    <source>
        <dbReference type="EMBL" id="EXC43571.1"/>
    </source>
</evidence>
<name>W9SP81_9ROSA</name>
<accession>W9SP81</accession>
<evidence type="ECO:0000313" key="3">
    <source>
        <dbReference type="Proteomes" id="UP000030645"/>
    </source>
</evidence>
<keyword evidence="1" id="KW-1133">Transmembrane helix</keyword>
<feature type="transmembrane region" description="Helical" evidence="1">
    <location>
        <begin position="28"/>
        <end position="49"/>
    </location>
</feature>
<dbReference type="AlphaFoldDB" id="W9SP81"/>
<sequence>MSSNHLKEEQTKITRETRGANMWCFTKVAFSFIFVFLNFIALSSLFLFISAAHCGQNFERSAGGDVFQRPTTNIWNHVSLYFNGKNAAIGSDALSKINGCFDCDPLLFKHTVKLLPVRIVIGREGERHQTPEAKTMSFGFWPKEFMRL</sequence>
<keyword evidence="1" id="KW-0812">Transmembrane</keyword>
<evidence type="ECO:0000256" key="1">
    <source>
        <dbReference type="SAM" id="Phobius"/>
    </source>
</evidence>
<reference evidence="3" key="1">
    <citation type="submission" date="2013-01" db="EMBL/GenBank/DDBJ databases">
        <title>Draft Genome Sequence of a Mulberry Tree, Morus notabilis C.K. Schneid.</title>
        <authorList>
            <person name="He N."/>
            <person name="Zhao S."/>
        </authorList>
    </citation>
    <scope>NUCLEOTIDE SEQUENCE</scope>
</reference>
<protein>
    <submittedName>
        <fullName evidence="2">Uncharacterized protein</fullName>
    </submittedName>
</protein>
<proteinExistence type="predicted"/>